<dbReference type="AlphaFoldDB" id="A0A5B7I2Q1"/>
<sequence length="131" mass="14663">MHSYYSPYNCRHVGHNPLILLHKLASNGRENDKLTLTNTTSQSHEPEPLNHSGGDLLNRRFCVYGKQAIVTLPASVIRLIITPEGEGEGEGRSHPAHSLLSERPERLVIALYLDNDVKVKGRNPELKHVNL</sequence>
<proteinExistence type="predicted"/>
<gene>
    <name evidence="1" type="ORF">E2C01_070595</name>
</gene>
<name>A0A5B7I2Q1_PORTR</name>
<comment type="caution">
    <text evidence="1">The sequence shown here is derived from an EMBL/GenBank/DDBJ whole genome shotgun (WGS) entry which is preliminary data.</text>
</comment>
<dbReference type="Proteomes" id="UP000324222">
    <property type="component" value="Unassembled WGS sequence"/>
</dbReference>
<evidence type="ECO:0000313" key="1">
    <source>
        <dbReference type="EMBL" id="MPC76189.1"/>
    </source>
</evidence>
<keyword evidence="2" id="KW-1185">Reference proteome</keyword>
<protein>
    <submittedName>
        <fullName evidence="1">Uncharacterized protein</fullName>
    </submittedName>
</protein>
<dbReference type="EMBL" id="VSRR010042818">
    <property type="protein sequence ID" value="MPC76189.1"/>
    <property type="molecule type" value="Genomic_DNA"/>
</dbReference>
<reference evidence="1 2" key="1">
    <citation type="submission" date="2019-05" db="EMBL/GenBank/DDBJ databases">
        <title>Another draft genome of Portunus trituberculatus and its Hox gene families provides insights of decapod evolution.</title>
        <authorList>
            <person name="Jeong J.-H."/>
            <person name="Song I."/>
            <person name="Kim S."/>
            <person name="Choi T."/>
            <person name="Kim D."/>
            <person name="Ryu S."/>
            <person name="Kim W."/>
        </authorList>
    </citation>
    <scope>NUCLEOTIDE SEQUENCE [LARGE SCALE GENOMIC DNA]</scope>
    <source>
        <tissue evidence="1">Muscle</tissue>
    </source>
</reference>
<organism evidence="1 2">
    <name type="scientific">Portunus trituberculatus</name>
    <name type="common">Swimming crab</name>
    <name type="synonym">Neptunus trituberculatus</name>
    <dbReference type="NCBI Taxonomy" id="210409"/>
    <lineage>
        <taxon>Eukaryota</taxon>
        <taxon>Metazoa</taxon>
        <taxon>Ecdysozoa</taxon>
        <taxon>Arthropoda</taxon>
        <taxon>Crustacea</taxon>
        <taxon>Multicrustacea</taxon>
        <taxon>Malacostraca</taxon>
        <taxon>Eumalacostraca</taxon>
        <taxon>Eucarida</taxon>
        <taxon>Decapoda</taxon>
        <taxon>Pleocyemata</taxon>
        <taxon>Brachyura</taxon>
        <taxon>Eubrachyura</taxon>
        <taxon>Portunoidea</taxon>
        <taxon>Portunidae</taxon>
        <taxon>Portuninae</taxon>
        <taxon>Portunus</taxon>
    </lineage>
</organism>
<accession>A0A5B7I2Q1</accession>
<evidence type="ECO:0000313" key="2">
    <source>
        <dbReference type="Proteomes" id="UP000324222"/>
    </source>
</evidence>